<evidence type="ECO:0000313" key="2">
    <source>
        <dbReference type="EMBL" id="RRT65445.1"/>
    </source>
</evidence>
<feature type="region of interest" description="Disordered" evidence="1">
    <location>
        <begin position="1"/>
        <end position="36"/>
    </location>
</feature>
<dbReference type="Proteomes" id="UP000287651">
    <property type="component" value="Unassembled WGS sequence"/>
</dbReference>
<reference evidence="2 3" key="1">
    <citation type="journal article" date="2014" name="Agronomy (Basel)">
        <title>A Draft Genome Sequence for Ensete ventricosum, the Drought-Tolerant Tree Against Hunger.</title>
        <authorList>
            <person name="Harrison J."/>
            <person name="Moore K.A."/>
            <person name="Paszkiewicz K."/>
            <person name="Jones T."/>
            <person name="Grant M."/>
            <person name="Ambacheew D."/>
            <person name="Muzemil S."/>
            <person name="Studholme D.J."/>
        </authorList>
    </citation>
    <scope>NUCLEOTIDE SEQUENCE [LARGE SCALE GENOMIC DNA]</scope>
</reference>
<gene>
    <name evidence="2" type="ORF">B296_00015761</name>
</gene>
<feature type="compositionally biased region" description="Acidic residues" evidence="1">
    <location>
        <begin position="17"/>
        <end position="27"/>
    </location>
</feature>
<evidence type="ECO:0000313" key="3">
    <source>
        <dbReference type="Proteomes" id="UP000287651"/>
    </source>
</evidence>
<dbReference type="EMBL" id="AMZH03005812">
    <property type="protein sequence ID" value="RRT65445.1"/>
    <property type="molecule type" value="Genomic_DNA"/>
</dbReference>
<sequence>MTPATRGVAVKPSKQEDDGEDVSEEQDGDKHQPRLHSQENLGLFFLFLLSGSHRVLANGDGEGGDAKGTVDGAGGPATGMVCGLVR</sequence>
<name>A0A426ZND5_ENSVE</name>
<proteinExistence type="predicted"/>
<protein>
    <submittedName>
        <fullName evidence="2">Uncharacterized protein</fullName>
    </submittedName>
</protein>
<evidence type="ECO:0000256" key="1">
    <source>
        <dbReference type="SAM" id="MobiDB-lite"/>
    </source>
</evidence>
<accession>A0A426ZND5</accession>
<comment type="caution">
    <text evidence="2">The sequence shown here is derived from an EMBL/GenBank/DDBJ whole genome shotgun (WGS) entry which is preliminary data.</text>
</comment>
<organism evidence="2 3">
    <name type="scientific">Ensete ventricosum</name>
    <name type="common">Abyssinian banana</name>
    <name type="synonym">Musa ensete</name>
    <dbReference type="NCBI Taxonomy" id="4639"/>
    <lineage>
        <taxon>Eukaryota</taxon>
        <taxon>Viridiplantae</taxon>
        <taxon>Streptophyta</taxon>
        <taxon>Embryophyta</taxon>
        <taxon>Tracheophyta</taxon>
        <taxon>Spermatophyta</taxon>
        <taxon>Magnoliopsida</taxon>
        <taxon>Liliopsida</taxon>
        <taxon>Zingiberales</taxon>
        <taxon>Musaceae</taxon>
        <taxon>Ensete</taxon>
    </lineage>
</organism>
<feature type="region of interest" description="Disordered" evidence="1">
    <location>
        <begin position="60"/>
        <end position="86"/>
    </location>
</feature>
<dbReference type="AlphaFoldDB" id="A0A426ZND5"/>